<dbReference type="NCBIfam" id="TIGR00099">
    <property type="entry name" value="Cof-subfamily"/>
    <property type="match status" value="1"/>
</dbReference>
<dbReference type="Pfam" id="PF08282">
    <property type="entry name" value="Hydrolase_3"/>
    <property type="match status" value="1"/>
</dbReference>
<dbReference type="EMBL" id="CCBC010000196">
    <property type="protein sequence ID" value="CDO18547.1"/>
    <property type="molecule type" value="Genomic_DNA"/>
</dbReference>
<evidence type="ECO:0000313" key="2">
    <source>
        <dbReference type="Proteomes" id="UP000027584"/>
    </source>
</evidence>
<gene>
    <name evidence="1" type="ORF">BN963_SGAL_01746</name>
</gene>
<dbReference type="InterPro" id="IPR023214">
    <property type="entry name" value="HAD_sf"/>
</dbReference>
<comment type="caution">
    <text evidence="1">The sequence shown here is derived from an EMBL/GenBank/DDBJ whole genome shotgun (WGS) entry which is preliminary data.</text>
</comment>
<evidence type="ECO:0000313" key="1">
    <source>
        <dbReference type="EMBL" id="CDO18547.1"/>
    </source>
</evidence>
<dbReference type="InterPro" id="IPR000150">
    <property type="entry name" value="Cof"/>
</dbReference>
<dbReference type="GO" id="GO:0005829">
    <property type="term" value="C:cytosol"/>
    <property type="evidence" value="ECO:0007669"/>
    <property type="project" value="TreeGrafter"/>
</dbReference>
<dbReference type="SUPFAM" id="SSF56784">
    <property type="entry name" value="HAD-like"/>
    <property type="match status" value="1"/>
</dbReference>
<organism evidence="1 2">
    <name type="scientific">Streptococcus gallolyticus</name>
    <dbReference type="NCBI Taxonomy" id="315405"/>
    <lineage>
        <taxon>Bacteria</taxon>
        <taxon>Bacillati</taxon>
        <taxon>Bacillota</taxon>
        <taxon>Bacilli</taxon>
        <taxon>Lactobacillales</taxon>
        <taxon>Streptococcaceae</taxon>
        <taxon>Streptococcus</taxon>
    </lineage>
</organism>
<dbReference type="PANTHER" id="PTHR10000:SF23">
    <property type="entry name" value="5-AMINO-6-(5-PHOSPHO-D-RIBITYLAMINO)URACIL PHOSPHATASE YITU"/>
    <property type="match status" value="1"/>
</dbReference>
<dbReference type="CDD" id="cd07516">
    <property type="entry name" value="HAD_Pase"/>
    <property type="match status" value="1"/>
</dbReference>
<dbReference type="InterPro" id="IPR006379">
    <property type="entry name" value="HAD-SF_hydro_IIB"/>
</dbReference>
<dbReference type="AlphaFoldDB" id="A0A060RL17"/>
<dbReference type="SFLD" id="SFLDS00003">
    <property type="entry name" value="Haloacid_Dehalogenase"/>
    <property type="match status" value="1"/>
</dbReference>
<reference evidence="1 2" key="1">
    <citation type="submission" date="2014-02" db="EMBL/GenBank/DDBJ databases">
        <authorList>
            <person name="Manrique M."/>
        </authorList>
    </citation>
    <scope>NUCLEOTIDE SEQUENCE [LARGE SCALE GENOMIC DNA]</scope>
    <source>
        <strain evidence="1 2">LMG17956</strain>
    </source>
</reference>
<name>A0A060RL17_9STRE</name>
<dbReference type="Gene3D" id="3.40.50.1000">
    <property type="entry name" value="HAD superfamily/HAD-like"/>
    <property type="match status" value="1"/>
</dbReference>
<dbReference type="InterPro" id="IPR036412">
    <property type="entry name" value="HAD-like_sf"/>
</dbReference>
<dbReference type="NCBIfam" id="TIGR01484">
    <property type="entry name" value="HAD-SF-IIB"/>
    <property type="match status" value="1"/>
</dbReference>
<keyword evidence="1" id="KW-0378">Hydrolase</keyword>
<dbReference type="GO" id="GO:0000287">
    <property type="term" value="F:magnesium ion binding"/>
    <property type="evidence" value="ECO:0007669"/>
    <property type="project" value="TreeGrafter"/>
</dbReference>
<reference evidence="1 2" key="2">
    <citation type="submission" date="2014-05" db="EMBL/GenBank/DDBJ databases">
        <title>Genome sequence of Streptococcus gallolyticus.</title>
        <authorList>
            <person name="Del Campo R."/>
        </authorList>
    </citation>
    <scope>NUCLEOTIDE SEQUENCE [LARGE SCALE GENOMIC DNA]</scope>
    <source>
        <strain evidence="1 2">LMG17956</strain>
    </source>
</reference>
<dbReference type="SFLD" id="SFLDG01140">
    <property type="entry name" value="C2.B:_Phosphomannomutase_and_P"/>
    <property type="match status" value="1"/>
</dbReference>
<dbReference type="Gene3D" id="3.30.1240.10">
    <property type="match status" value="1"/>
</dbReference>
<dbReference type="GO" id="GO:0016791">
    <property type="term" value="F:phosphatase activity"/>
    <property type="evidence" value="ECO:0007669"/>
    <property type="project" value="UniProtKB-ARBA"/>
</dbReference>
<sequence length="270" mass="31130">MTKKMIALDLDGTLLRSDNTISDYTVETIKKIQNKGHKVVIATGRPYRMALEHYRRLELSTPMISFNGSLTHLPEKKWEWEHSVTIDKQYLLDVLDMQQIIKADFIASEYRKKFYISAQDHNRVNPQLFGVPEITEKMSMDIQKITENPNGILMQTRHQDKYALADEMRKHFNYEIEIDSWGGPLNILEFSPKGINKAYALKYLLKALNISQDNLIAFGDEHNDTEMLSFAGTGYAMKNASDILLPFADKQTEFSNEEDGVAKELEKIFL</sequence>
<dbReference type="Proteomes" id="UP000027584">
    <property type="component" value="Unassembled WGS sequence"/>
</dbReference>
<protein>
    <submittedName>
        <fullName evidence="1">Putative HAD-superfamily hydrolase/phosphatase</fullName>
    </submittedName>
</protein>
<accession>A0A060RL17</accession>
<proteinExistence type="predicted"/>
<dbReference type="PANTHER" id="PTHR10000">
    <property type="entry name" value="PHOSPHOSERINE PHOSPHATASE"/>
    <property type="match status" value="1"/>
</dbReference>